<feature type="transmembrane region" description="Helical" evidence="1">
    <location>
        <begin position="36"/>
        <end position="56"/>
    </location>
</feature>
<dbReference type="InterPro" id="IPR008756">
    <property type="entry name" value="Peptidase_M56"/>
</dbReference>
<feature type="transmembrane region" description="Helical" evidence="1">
    <location>
        <begin position="242"/>
        <end position="260"/>
    </location>
</feature>
<feature type="transmembrane region" description="Helical" evidence="1">
    <location>
        <begin position="194"/>
        <end position="212"/>
    </location>
</feature>
<keyword evidence="1" id="KW-1133">Transmembrane helix</keyword>
<organism evidence="3 4">
    <name type="scientific">Psychroflexus planctonicus</name>
    <dbReference type="NCBI Taxonomy" id="1526575"/>
    <lineage>
        <taxon>Bacteria</taxon>
        <taxon>Pseudomonadati</taxon>
        <taxon>Bacteroidota</taxon>
        <taxon>Flavobacteriia</taxon>
        <taxon>Flavobacteriales</taxon>
        <taxon>Flavobacteriaceae</taxon>
        <taxon>Psychroflexus</taxon>
    </lineage>
</organism>
<feature type="transmembrane region" description="Helical" evidence="1">
    <location>
        <begin position="101"/>
        <end position="124"/>
    </location>
</feature>
<dbReference type="RefSeq" id="WP_188458946.1">
    <property type="nucleotide sequence ID" value="NZ_BMGM01000008.1"/>
</dbReference>
<dbReference type="PANTHER" id="PTHR34978:SF3">
    <property type="entry name" value="SLR0241 PROTEIN"/>
    <property type="match status" value="1"/>
</dbReference>
<dbReference type="InterPro" id="IPR052173">
    <property type="entry name" value="Beta-lactam_resp_regulator"/>
</dbReference>
<feature type="transmembrane region" description="Helical" evidence="1">
    <location>
        <begin position="281"/>
        <end position="298"/>
    </location>
</feature>
<feature type="transmembrane region" description="Helical" evidence="1">
    <location>
        <begin position="6"/>
        <end position="24"/>
    </location>
</feature>
<dbReference type="EMBL" id="BMGM01000008">
    <property type="protein sequence ID" value="GGE39491.1"/>
    <property type="molecule type" value="Genomic_DNA"/>
</dbReference>
<dbReference type="PANTHER" id="PTHR34978">
    <property type="entry name" value="POSSIBLE SENSOR-TRANSDUCER PROTEIN BLAR"/>
    <property type="match status" value="1"/>
</dbReference>
<sequence length="982" mass="113465">MDALIYIGKASVLISVFLCIYKLLLSRESFLQVNRLYLVLGLLLSFSLPLITFTNVEITEVEIPLQNNIVEPTIAYVEQQIPVATTPEVEAVQQPTFWEQITWYEILLSMYVLGILFFLGKLIYQSSSLLKLLHKAKKIKQNGICYFEAEQKIEAFSFFNIMAYNPNLHDKKELNIIKTHEKIHIKQWHSIDMLLGNLACIFLWFLPFVYSYRASIDENLEYIADAKTAEKTKSVKQYQYTLLNYFSLETNMQYASYFFKQSSLKNRIMMLNKEKSKAVNLYKYTFILPLIIGFIWFFQTETLAKEVYIEVEKPKSEISPVSVEIADTPKIESSEVIQQDSTSISTLDKIEVKITKNSTNKSLEELEDFFAEHDQKLKFSRIKRNRKGEITHIKIKLSDKENGFKKENFISGNQAIKDQVIIRDFKNETADITEYVAPEKELYDLLNDAKVIFVNGKKYKKNSPLAITDIAIEKVEAEVLEINAEVLEETDFGKIYKLFENDETEREVYVFKNFEGSTKNGSSLMRLEINKPKSPFAAKYKSGFGNATKVKDSTKNTSTSFYIETIPDLEDKTKKQISEKEGTQLNRKKHLLSSNKKEIERIYNKVDYVIVNNEMVNKKDIVDKILTYKNASFDNNELAFENAELKDNENHKEIVGVLTQIIKSNKKMDNEHVLWFKTTNEIELASIHHSRFTNAKIQVEDSYLLEAEEAAIVDIDYFEESKNPIYVVNGEIVDSKAFRSLDPNNIASMDVIKTYAKLSNDLKNNPFVKEEDFHGAILISLKGKEQNTLSNKQMNYGKNFSFDDLTSSINKDDNVTFVNRKVISKNEYEEFNPDEIASISVLDNFEKLPNELKKQISFTKKDDERFVLIELKDEAYYKSHFEINVQKTKDGYSMQCKQGCAWKELEFNLGKTPQYVNASGVSSVFSENRKTPKKLANLHFKITEDGNTLKLTKLEGSIWEELSFSILEGETYQLTQNGVTKK</sequence>
<feature type="domain" description="Peptidase M56" evidence="2">
    <location>
        <begin position="170"/>
        <end position="271"/>
    </location>
</feature>
<gene>
    <name evidence="3" type="ORF">GCM10010832_19650</name>
</gene>
<evidence type="ECO:0000259" key="2">
    <source>
        <dbReference type="Pfam" id="PF05569"/>
    </source>
</evidence>
<keyword evidence="1" id="KW-0472">Membrane</keyword>
<dbReference type="Pfam" id="PF05569">
    <property type="entry name" value="Peptidase_M56"/>
    <property type="match status" value="1"/>
</dbReference>
<dbReference type="Proteomes" id="UP000599179">
    <property type="component" value="Unassembled WGS sequence"/>
</dbReference>
<evidence type="ECO:0000313" key="3">
    <source>
        <dbReference type="EMBL" id="GGE39491.1"/>
    </source>
</evidence>
<keyword evidence="4" id="KW-1185">Reference proteome</keyword>
<protein>
    <recommendedName>
        <fullName evidence="2">Peptidase M56 domain-containing protein</fullName>
    </recommendedName>
</protein>
<proteinExistence type="predicted"/>
<evidence type="ECO:0000313" key="4">
    <source>
        <dbReference type="Proteomes" id="UP000599179"/>
    </source>
</evidence>
<reference evidence="4" key="1">
    <citation type="journal article" date="2019" name="Int. J. Syst. Evol. Microbiol.">
        <title>The Global Catalogue of Microorganisms (GCM) 10K type strain sequencing project: providing services to taxonomists for standard genome sequencing and annotation.</title>
        <authorList>
            <consortium name="The Broad Institute Genomics Platform"/>
            <consortium name="The Broad Institute Genome Sequencing Center for Infectious Disease"/>
            <person name="Wu L."/>
            <person name="Ma J."/>
        </authorList>
    </citation>
    <scope>NUCLEOTIDE SEQUENCE [LARGE SCALE GENOMIC DNA]</scope>
    <source>
        <strain evidence="4">CGMCC 1.12931</strain>
    </source>
</reference>
<accession>A0ABQ1SJM7</accession>
<comment type="caution">
    <text evidence="3">The sequence shown here is derived from an EMBL/GenBank/DDBJ whole genome shotgun (WGS) entry which is preliminary data.</text>
</comment>
<name>A0ABQ1SJM7_9FLAO</name>
<evidence type="ECO:0000256" key="1">
    <source>
        <dbReference type="SAM" id="Phobius"/>
    </source>
</evidence>
<keyword evidence="1" id="KW-0812">Transmembrane</keyword>